<evidence type="ECO:0000259" key="13">
    <source>
        <dbReference type="PROSITE" id="PS50213"/>
    </source>
</evidence>
<dbReference type="PANTHER" id="PTHR32382:SF6">
    <property type="entry name" value="FASCICLIN-LIKE ARABINOGALACTAN PROTEIN 14"/>
    <property type="match status" value="1"/>
</dbReference>
<evidence type="ECO:0000256" key="8">
    <source>
        <dbReference type="ARBA" id="ARBA00023180"/>
    </source>
</evidence>
<dbReference type="Proteomes" id="UP001634007">
    <property type="component" value="Unassembled WGS sequence"/>
</dbReference>
<accession>A0ABD3L586</accession>
<comment type="function">
    <text evidence="10">May be a cell surface adhesion protein.</text>
</comment>
<dbReference type="SUPFAM" id="SSF82153">
    <property type="entry name" value="FAS1 domain"/>
    <property type="match status" value="1"/>
</dbReference>
<dbReference type="PROSITE" id="PS50213">
    <property type="entry name" value="FAS1"/>
    <property type="match status" value="1"/>
</dbReference>
<dbReference type="GO" id="GO:0005886">
    <property type="term" value="C:plasma membrane"/>
    <property type="evidence" value="ECO:0007669"/>
    <property type="project" value="UniProtKB-SubCell"/>
</dbReference>
<dbReference type="InterPro" id="IPR000782">
    <property type="entry name" value="FAS1_domain"/>
</dbReference>
<keyword evidence="6" id="KW-0654">Proteoglycan</keyword>
<dbReference type="GO" id="GO:0098552">
    <property type="term" value="C:side of membrane"/>
    <property type="evidence" value="ECO:0007669"/>
    <property type="project" value="UniProtKB-KW"/>
</dbReference>
<keyword evidence="3" id="KW-1003">Cell membrane</keyword>
<keyword evidence="8" id="KW-0325">Glycoprotein</keyword>
<feature type="compositionally biased region" description="Acidic residues" evidence="11">
    <location>
        <begin position="228"/>
        <end position="239"/>
    </location>
</feature>
<dbReference type="Gene3D" id="2.30.180.10">
    <property type="entry name" value="FAS1 domain"/>
    <property type="match status" value="1"/>
</dbReference>
<keyword evidence="15" id="KW-1185">Reference proteome</keyword>
<organism evidence="14 15">
    <name type="scientific">Eucalyptus globulus</name>
    <name type="common">Tasmanian blue gum</name>
    <dbReference type="NCBI Taxonomy" id="34317"/>
    <lineage>
        <taxon>Eukaryota</taxon>
        <taxon>Viridiplantae</taxon>
        <taxon>Streptophyta</taxon>
        <taxon>Embryophyta</taxon>
        <taxon>Tracheophyta</taxon>
        <taxon>Spermatophyta</taxon>
        <taxon>Magnoliopsida</taxon>
        <taxon>eudicotyledons</taxon>
        <taxon>Gunneridae</taxon>
        <taxon>Pentapetalae</taxon>
        <taxon>rosids</taxon>
        <taxon>malvids</taxon>
        <taxon>Myrtales</taxon>
        <taxon>Myrtaceae</taxon>
        <taxon>Myrtoideae</taxon>
        <taxon>Eucalypteae</taxon>
        <taxon>Eucalyptus</taxon>
    </lineage>
</organism>
<comment type="caution">
    <text evidence="14">The sequence shown here is derived from an EMBL/GenBank/DDBJ whole genome shotgun (WGS) entry which is preliminary data.</text>
</comment>
<feature type="signal peptide" evidence="12">
    <location>
        <begin position="1"/>
        <end position="23"/>
    </location>
</feature>
<evidence type="ECO:0000256" key="3">
    <source>
        <dbReference type="ARBA" id="ARBA00022475"/>
    </source>
</evidence>
<feature type="region of interest" description="Disordered" evidence="11">
    <location>
        <begin position="179"/>
        <end position="270"/>
    </location>
</feature>
<evidence type="ECO:0000256" key="2">
    <source>
        <dbReference type="ARBA" id="ARBA00007843"/>
    </source>
</evidence>
<feature type="compositionally biased region" description="Low complexity" evidence="11">
    <location>
        <begin position="185"/>
        <end position="227"/>
    </location>
</feature>
<evidence type="ECO:0000313" key="15">
    <source>
        <dbReference type="Proteomes" id="UP001634007"/>
    </source>
</evidence>
<feature type="domain" description="FAS1" evidence="13">
    <location>
        <begin position="23"/>
        <end position="150"/>
    </location>
</feature>
<protein>
    <recommendedName>
        <fullName evidence="13">FAS1 domain-containing protein</fullName>
    </recommendedName>
</protein>
<sequence>MNSKAFACLFFAVFIFSSSAASAFNITKLLSRYPDFSTFNDFLTQTKLYEQINRRQTITVLALDNSAVGDISGKPADVLKSILSAHVVLDYYDIEKLTDLSKKSTLLTTLYQSSGTAQNQQGFLNVTKQSGEIVFGSAVKGASHNAKLVKAVAAQPYNISVLQVSSPIIAPGIDASNPNGTVHNATTPSASPAATPKKAPASSPAKSPVADTPDSSEAPAADAPADAPEADAPEADAPEADTPASSPPAPSDADADAPAPGKSSSSRVALPIGAGIVMGLLSAMVA</sequence>
<comment type="subcellular location">
    <subcellularLocation>
        <location evidence="1">Cell membrane</location>
        <topology evidence="1">Lipid-anchor</topology>
        <topology evidence="1">GPI-anchor</topology>
    </subcellularLocation>
</comment>
<evidence type="ECO:0000256" key="1">
    <source>
        <dbReference type="ARBA" id="ARBA00004609"/>
    </source>
</evidence>
<evidence type="ECO:0000256" key="5">
    <source>
        <dbReference type="ARBA" id="ARBA00022729"/>
    </source>
</evidence>
<keyword evidence="7" id="KW-0472">Membrane</keyword>
<dbReference type="AlphaFoldDB" id="A0ABD3L586"/>
<evidence type="ECO:0000256" key="6">
    <source>
        <dbReference type="ARBA" id="ARBA00022974"/>
    </source>
</evidence>
<evidence type="ECO:0000256" key="10">
    <source>
        <dbReference type="ARBA" id="ARBA00024686"/>
    </source>
</evidence>
<keyword evidence="9" id="KW-0449">Lipoprotein</keyword>
<dbReference type="PANTHER" id="PTHR32382">
    <property type="entry name" value="FASCICLIN-LIKE ARABINOGALACTAN PROTEIN"/>
    <property type="match status" value="1"/>
</dbReference>
<dbReference type="FunFam" id="2.30.180.10:FF:000015">
    <property type="entry name" value="Fasciclin-like arabinogalactan protein 3"/>
    <property type="match status" value="1"/>
</dbReference>
<evidence type="ECO:0000256" key="11">
    <source>
        <dbReference type="SAM" id="MobiDB-lite"/>
    </source>
</evidence>
<evidence type="ECO:0000256" key="7">
    <source>
        <dbReference type="ARBA" id="ARBA00023136"/>
    </source>
</evidence>
<proteinExistence type="inferred from homology"/>
<evidence type="ECO:0000313" key="14">
    <source>
        <dbReference type="EMBL" id="KAL3745733.1"/>
    </source>
</evidence>
<dbReference type="InterPro" id="IPR036378">
    <property type="entry name" value="FAS1_dom_sf"/>
</dbReference>
<keyword evidence="4" id="KW-0336">GPI-anchor</keyword>
<gene>
    <name evidence="14" type="ORF">ACJRO7_014795</name>
</gene>
<comment type="similarity">
    <text evidence="2">Belongs to the fasciclin-like AGP family.</text>
</comment>
<reference evidence="14 15" key="1">
    <citation type="submission" date="2024-11" db="EMBL/GenBank/DDBJ databases">
        <title>Chromosome-level genome assembly of Eucalyptus globulus Labill. provides insights into its genome evolution.</title>
        <authorList>
            <person name="Li X."/>
        </authorList>
    </citation>
    <scope>NUCLEOTIDE SEQUENCE [LARGE SCALE GENOMIC DNA]</scope>
    <source>
        <strain evidence="14">CL2024</strain>
        <tissue evidence="14">Fresh tender leaves</tissue>
    </source>
</reference>
<evidence type="ECO:0000256" key="9">
    <source>
        <dbReference type="ARBA" id="ARBA00023288"/>
    </source>
</evidence>
<dbReference type="EMBL" id="JBJKBG010000003">
    <property type="protein sequence ID" value="KAL3745733.1"/>
    <property type="molecule type" value="Genomic_DNA"/>
</dbReference>
<name>A0ABD3L586_EUCGL</name>
<keyword evidence="5 12" id="KW-0732">Signal</keyword>
<evidence type="ECO:0000256" key="12">
    <source>
        <dbReference type="SAM" id="SignalP"/>
    </source>
</evidence>
<feature type="chain" id="PRO_5044797901" description="FAS1 domain-containing protein" evidence="12">
    <location>
        <begin position="24"/>
        <end position="286"/>
    </location>
</feature>
<dbReference type="Pfam" id="PF02469">
    <property type="entry name" value="Fasciclin"/>
    <property type="match status" value="1"/>
</dbReference>
<dbReference type="InterPro" id="IPR033254">
    <property type="entry name" value="Plant_FLA"/>
</dbReference>
<evidence type="ECO:0000256" key="4">
    <source>
        <dbReference type="ARBA" id="ARBA00022622"/>
    </source>
</evidence>